<dbReference type="AlphaFoldDB" id="A0A1Y0ERG0"/>
<dbReference type="KEGG" id="cser:CCO03_15165"/>
<dbReference type="Proteomes" id="UP000196138">
    <property type="component" value="Chromosome"/>
</dbReference>
<organism evidence="2 3">
    <name type="scientific">Comamonas serinivorans</name>
    <dbReference type="NCBI Taxonomy" id="1082851"/>
    <lineage>
        <taxon>Bacteria</taxon>
        <taxon>Pseudomonadati</taxon>
        <taxon>Pseudomonadota</taxon>
        <taxon>Betaproteobacteria</taxon>
        <taxon>Burkholderiales</taxon>
        <taxon>Comamonadaceae</taxon>
        <taxon>Comamonas</taxon>
    </lineage>
</organism>
<reference evidence="2 3" key="1">
    <citation type="submission" date="2017-05" db="EMBL/GenBank/DDBJ databases">
        <authorList>
            <person name="Song R."/>
            <person name="Chenine A.L."/>
            <person name="Ruprecht R.M."/>
        </authorList>
    </citation>
    <scope>NUCLEOTIDE SEQUENCE [LARGE SCALE GENOMIC DNA]</scope>
    <source>
        <strain evidence="2 3">DSM 26136</strain>
    </source>
</reference>
<dbReference type="EMBL" id="CP021455">
    <property type="protein sequence ID" value="ARU05842.1"/>
    <property type="molecule type" value="Genomic_DNA"/>
</dbReference>
<dbReference type="NCBIfam" id="TIGR03882">
    <property type="entry name" value="cyclo_dehyd_2"/>
    <property type="match status" value="1"/>
</dbReference>
<feature type="region of interest" description="Disordered" evidence="1">
    <location>
        <begin position="60"/>
        <end position="80"/>
    </location>
</feature>
<evidence type="ECO:0000313" key="2">
    <source>
        <dbReference type="EMBL" id="ARU05842.1"/>
    </source>
</evidence>
<evidence type="ECO:0008006" key="4">
    <source>
        <dbReference type="Google" id="ProtNLM"/>
    </source>
</evidence>
<keyword evidence="3" id="KW-1185">Reference proteome</keyword>
<evidence type="ECO:0000256" key="1">
    <source>
        <dbReference type="SAM" id="MobiDB-lite"/>
    </source>
</evidence>
<accession>A0A1Y0ERG0</accession>
<proteinExistence type="predicted"/>
<evidence type="ECO:0000313" key="3">
    <source>
        <dbReference type="Proteomes" id="UP000196138"/>
    </source>
</evidence>
<sequence length="265" mass="28088">MREDAACAAALRQLRRVGAVVPQGGVQPVRRVVVRWWGRPAPAWLAELDRQLATGALVPPNEVQGHHAPPATGGVSGAAHAPDVEPGQALVRLQRVADAGVAALGASDTGVDLGHEVVVYVRTTDDWQTALPAYCESLETRPHLLLDLAYHHSVVIGPWVVPGQTACLACLGTRTVRRWADAPVPPSPQALAQPALSVALLLQVLTAAGSPGGQAAWIEHSTHVDLRTLQSQRARVYRQPWCPACAHLPDAGSLAERHGGRLPMV</sequence>
<protein>
    <recommendedName>
        <fullName evidence="4">THIF-type NAD/FAD binding fold domain-containing protein</fullName>
    </recommendedName>
</protein>
<dbReference type="InterPro" id="IPR022291">
    <property type="entry name" value="Bacteriocin_synth_cyclodeHase"/>
</dbReference>
<dbReference type="Gene3D" id="3.40.50.720">
    <property type="entry name" value="NAD(P)-binding Rossmann-like Domain"/>
    <property type="match status" value="1"/>
</dbReference>
<gene>
    <name evidence="2" type="ORF">CCO03_15165</name>
</gene>
<name>A0A1Y0ERG0_9BURK</name>